<accession>A0A3M7Q0R0</accession>
<protein>
    <submittedName>
        <fullName evidence="1">Uncharacterized protein</fullName>
    </submittedName>
</protein>
<evidence type="ECO:0000313" key="2">
    <source>
        <dbReference type="Proteomes" id="UP000276133"/>
    </source>
</evidence>
<comment type="caution">
    <text evidence="1">The sequence shown here is derived from an EMBL/GenBank/DDBJ whole genome shotgun (WGS) entry which is preliminary data.</text>
</comment>
<dbReference type="Proteomes" id="UP000276133">
    <property type="component" value="Unassembled WGS sequence"/>
</dbReference>
<dbReference type="AlphaFoldDB" id="A0A3M7Q0R0"/>
<proteinExistence type="predicted"/>
<dbReference type="EMBL" id="REGN01007952">
    <property type="protein sequence ID" value="RNA04812.1"/>
    <property type="molecule type" value="Genomic_DNA"/>
</dbReference>
<organism evidence="1 2">
    <name type="scientific">Brachionus plicatilis</name>
    <name type="common">Marine rotifer</name>
    <name type="synonym">Brachionus muelleri</name>
    <dbReference type="NCBI Taxonomy" id="10195"/>
    <lineage>
        <taxon>Eukaryota</taxon>
        <taxon>Metazoa</taxon>
        <taxon>Spiralia</taxon>
        <taxon>Gnathifera</taxon>
        <taxon>Rotifera</taxon>
        <taxon>Eurotatoria</taxon>
        <taxon>Monogononta</taxon>
        <taxon>Pseudotrocha</taxon>
        <taxon>Ploima</taxon>
        <taxon>Brachionidae</taxon>
        <taxon>Brachionus</taxon>
    </lineage>
</organism>
<keyword evidence="2" id="KW-1185">Reference proteome</keyword>
<reference evidence="1 2" key="1">
    <citation type="journal article" date="2018" name="Sci. Rep.">
        <title>Genomic signatures of local adaptation to the degree of environmental predictability in rotifers.</title>
        <authorList>
            <person name="Franch-Gras L."/>
            <person name="Hahn C."/>
            <person name="Garcia-Roger E.M."/>
            <person name="Carmona M.J."/>
            <person name="Serra M."/>
            <person name="Gomez A."/>
        </authorList>
    </citation>
    <scope>NUCLEOTIDE SEQUENCE [LARGE SCALE GENOMIC DNA]</scope>
    <source>
        <strain evidence="1">HYR1</strain>
    </source>
</reference>
<name>A0A3M7Q0R0_BRAPC</name>
<evidence type="ECO:0000313" key="1">
    <source>
        <dbReference type="EMBL" id="RNA04812.1"/>
    </source>
</evidence>
<gene>
    <name evidence="1" type="ORF">BpHYR1_043133</name>
</gene>
<sequence length="62" mass="7169">MDHLISNTLLNDLKKKLKHPFEFWVPKTVETSLQAKKRTPHTITLSPQILLYLIVSAPEIKC</sequence>